<dbReference type="Gene3D" id="2.20.100.10">
    <property type="entry name" value="Thrombospondin type-1 (TSP1) repeat"/>
    <property type="match status" value="1"/>
</dbReference>
<dbReference type="InterPro" id="IPR000884">
    <property type="entry name" value="TSP1_rpt"/>
</dbReference>
<sequence>MMRNAPQNSPVHIRIETDTSKSFDVGPYDRTRFDLIEQYHPLHTASIAKEEHLQELNHRAEGVKSVQSQNQLTEAFIKDSFNGDDSKPESESVADFLSLHRIVFGEWSAWSDWTPCVGGERRRIRSCSSKKSAYRIVCHGEAKQSQKCFTTQDQYIPVAKDPWTIEREITGNFKA</sequence>
<dbReference type="InterPro" id="IPR036383">
    <property type="entry name" value="TSP1_rpt_sf"/>
</dbReference>
<gene>
    <name evidence="1" type="ORF">DICVIV_02874</name>
</gene>
<dbReference type="Pfam" id="PF00090">
    <property type="entry name" value="TSP_1"/>
    <property type="match status" value="1"/>
</dbReference>
<reference evidence="1 2" key="1">
    <citation type="submission" date="2013-11" db="EMBL/GenBank/DDBJ databases">
        <title>Draft genome of the bovine lungworm Dictyocaulus viviparus.</title>
        <authorList>
            <person name="Mitreva M."/>
        </authorList>
    </citation>
    <scope>NUCLEOTIDE SEQUENCE [LARGE SCALE GENOMIC DNA]</scope>
    <source>
        <strain evidence="1 2">HannoverDv2000</strain>
    </source>
</reference>
<name>A0A0D8Y227_DICVI</name>
<proteinExistence type="predicted"/>
<evidence type="ECO:0008006" key="3">
    <source>
        <dbReference type="Google" id="ProtNLM"/>
    </source>
</evidence>
<reference evidence="2" key="2">
    <citation type="journal article" date="2016" name="Sci. Rep.">
        <title>Dictyocaulus viviparus genome, variome and transcriptome elucidate lungworm biology and support future intervention.</title>
        <authorList>
            <person name="McNulty S.N."/>
            <person name="Strube C."/>
            <person name="Rosa B.A."/>
            <person name="Martin J.C."/>
            <person name="Tyagi R."/>
            <person name="Choi Y.J."/>
            <person name="Wang Q."/>
            <person name="Hallsworth Pepin K."/>
            <person name="Zhang X."/>
            <person name="Ozersky P."/>
            <person name="Wilson R.K."/>
            <person name="Sternberg P.W."/>
            <person name="Gasser R.B."/>
            <person name="Mitreva M."/>
        </authorList>
    </citation>
    <scope>NUCLEOTIDE SEQUENCE [LARGE SCALE GENOMIC DNA]</scope>
    <source>
        <strain evidence="2">HannoverDv2000</strain>
    </source>
</reference>
<dbReference type="PRINTS" id="PR01705">
    <property type="entry name" value="TSP1REPEAT"/>
</dbReference>
<dbReference type="Proteomes" id="UP000053766">
    <property type="component" value="Unassembled WGS sequence"/>
</dbReference>
<accession>A0A0D8Y227</accession>
<dbReference type="AlphaFoldDB" id="A0A0D8Y227"/>
<evidence type="ECO:0000313" key="1">
    <source>
        <dbReference type="EMBL" id="KJH50913.1"/>
    </source>
</evidence>
<keyword evidence="2" id="KW-1185">Reference proteome</keyword>
<evidence type="ECO:0000313" key="2">
    <source>
        <dbReference type="Proteomes" id="UP000053766"/>
    </source>
</evidence>
<dbReference type="EMBL" id="KN716194">
    <property type="protein sequence ID" value="KJH50913.1"/>
    <property type="molecule type" value="Genomic_DNA"/>
</dbReference>
<organism evidence="1 2">
    <name type="scientific">Dictyocaulus viviparus</name>
    <name type="common">Bovine lungworm</name>
    <dbReference type="NCBI Taxonomy" id="29172"/>
    <lineage>
        <taxon>Eukaryota</taxon>
        <taxon>Metazoa</taxon>
        <taxon>Ecdysozoa</taxon>
        <taxon>Nematoda</taxon>
        <taxon>Chromadorea</taxon>
        <taxon>Rhabditida</taxon>
        <taxon>Rhabditina</taxon>
        <taxon>Rhabditomorpha</taxon>
        <taxon>Strongyloidea</taxon>
        <taxon>Metastrongylidae</taxon>
        <taxon>Dictyocaulus</taxon>
    </lineage>
</organism>
<dbReference type="OrthoDB" id="504708at2759"/>
<dbReference type="SUPFAM" id="SSF82895">
    <property type="entry name" value="TSP-1 type 1 repeat"/>
    <property type="match status" value="1"/>
</dbReference>
<protein>
    <recommendedName>
        <fullName evidence="3">Thrombospondin type 1 domain protein</fullName>
    </recommendedName>
</protein>
<dbReference type="PROSITE" id="PS50092">
    <property type="entry name" value="TSP1"/>
    <property type="match status" value="1"/>
</dbReference>